<gene>
    <name evidence="2" type="ORF">UFOVP1475_17</name>
</gene>
<evidence type="ECO:0000256" key="1">
    <source>
        <dbReference type="SAM" id="MobiDB-lite"/>
    </source>
</evidence>
<evidence type="ECO:0000313" key="2">
    <source>
        <dbReference type="EMBL" id="CAB4215450.1"/>
    </source>
</evidence>
<protein>
    <submittedName>
        <fullName evidence="2">Uncharacterized protein</fullName>
    </submittedName>
</protein>
<feature type="region of interest" description="Disordered" evidence="1">
    <location>
        <begin position="1"/>
        <end position="21"/>
    </location>
</feature>
<name>A0A6J5SLM8_9CAUD</name>
<reference evidence="2" key="1">
    <citation type="submission" date="2020-05" db="EMBL/GenBank/DDBJ databases">
        <authorList>
            <person name="Chiriac C."/>
            <person name="Salcher M."/>
            <person name="Ghai R."/>
            <person name="Kavagutti S V."/>
        </authorList>
    </citation>
    <scope>NUCLEOTIDE SEQUENCE</scope>
</reference>
<dbReference type="EMBL" id="LR797423">
    <property type="protein sequence ID" value="CAB4215450.1"/>
    <property type="molecule type" value="Genomic_DNA"/>
</dbReference>
<organism evidence="2">
    <name type="scientific">uncultured Caudovirales phage</name>
    <dbReference type="NCBI Taxonomy" id="2100421"/>
    <lineage>
        <taxon>Viruses</taxon>
        <taxon>Duplodnaviria</taxon>
        <taxon>Heunggongvirae</taxon>
        <taxon>Uroviricota</taxon>
        <taxon>Caudoviricetes</taxon>
        <taxon>Peduoviridae</taxon>
        <taxon>Maltschvirus</taxon>
        <taxon>Maltschvirus maltsch</taxon>
    </lineage>
</organism>
<sequence length="101" mass="11329">MGFQKGNQLGKGRPPGAINRTTEQMRLTINRAVNNTLSTIQSDLEELKKTDPVKALELSMKLMEYAMPKMRSIDIKGTMEVNARIQSINVNILDGTQHRDS</sequence>
<proteinExistence type="predicted"/>
<accession>A0A6J5SLM8</accession>